<evidence type="ECO:0000313" key="3">
    <source>
        <dbReference type="EnsemblMetazoa" id="XP_022653724"/>
    </source>
</evidence>
<dbReference type="Pfam" id="PF14050">
    <property type="entry name" value="Nudc_N"/>
    <property type="match status" value="1"/>
</dbReference>
<dbReference type="EnsemblMetazoa" id="XM_022797989">
    <property type="protein sequence ID" value="XP_022653724"/>
    <property type="gene ID" value="LOC111247276"/>
</dbReference>
<dbReference type="OMA" id="EINIEMP"/>
<dbReference type="OrthoDB" id="515366at2759"/>
<keyword evidence="4" id="KW-1185">Reference proteome</keyword>
<dbReference type="GO" id="GO:0051082">
    <property type="term" value="F:unfolded protein binding"/>
    <property type="evidence" value="ECO:0007669"/>
    <property type="project" value="TreeGrafter"/>
</dbReference>
<dbReference type="PROSITE" id="PS51203">
    <property type="entry name" value="CS"/>
    <property type="match status" value="1"/>
</dbReference>
<feature type="domain" description="CS" evidence="2">
    <location>
        <begin position="147"/>
        <end position="237"/>
    </location>
</feature>
<dbReference type="InParanoid" id="A0A7M7JKT2"/>
<dbReference type="KEGG" id="vde:111247276"/>
<dbReference type="PANTHER" id="PTHR12356">
    <property type="entry name" value="NUCLEAR MOVEMENT PROTEIN NUDC"/>
    <property type="match status" value="1"/>
</dbReference>
<dbReference type="InterPro" id="IPR007052">
    <property type="entry name" value="CS_dom"/>
</dbReference>
<dbReference type="Proteomes" id="UP000594260">
    <property type="component" value="Unplaced"/>
</dbReference>
<dbReference type="PANTHER" id="PTHR12356:SF19">
    <property type="entry name" value="NUDC DOMAIN-CONTAINING PROTEIN 3"/>
    <property type="match status" value="1"/>
</dbReference>
<dbReference type="SUPFAM" id="SSF49764">
    <property type="entry name" value="HSP20-like chaperones"/>
    <property type="match status" value="1"/>
</dbReference>
<keyword evidence="1" id="KW-0597">Phosphoprotein</keyword>
<evidence type="ECO:0000256" key="1">
    <source>
        <dbReference type="ARBA" id="ARBA00022553"/>
    </source>
</evidence>
<dbReference type="AlphaFoldDB" id="A0A7M7JKT2"/>
<dbReference type="GO" id="GO:0006457">
    <property type="term" value="P:protein folding"/>
    <property type="evidence" value="ECO:0007669"/>
    <property type="project" value="TreeGrafter"/>
</dbReference>
<protein>
    <recommendedName>
        <fullName evidence="2">CS domain-containing protein</fullName>
    </recommendedName>
</protein>
<dbReference type="Pfam" id="PF04969">
    <property type="entry name" value="CS"/>
    <property type="match status" value="1"/>
</dbReference>
<dbReference type="InterPro" id="IPR008978">
    <property type="entry name" value="HSP20-like_chaperone"/>
</dbReference>
<evidence type="ECO:0000259" key="2">
    <source>
        <dbReference type="PROSITE" id="PS51203"/>
    </source>
</evidence>
<dbReference type="InterPro" id="IPR037898">
    <property type="entry name" value="NudC_fam"/>
</dbReference>
<dbReference type="GO" id="GO:0005737">
    <property type="term" value="C:cytoplasm"/>
    <property type="evidence" value="ECO:0007669"/>
    <property type="project" value="TreeGrafter"/>
</dbReference>
<evidence type="ECO:0000313" key="4">
    <source>
        <dbReference type="Proteomes" id="UP000594260"/>
    </source>
</evidence>
<proteinExistence type="predicted"/>
<dbReference type="Gene3D" id="2.60.40.790">
    <property type="match status" value="1"/>
</dbReference>
<dbReference type="RefSeq" id="XP_022653724.1">
    <property type="nucleotide sequence ID" value="XM_022797989.1"/>
</dbReference>
<reference evidence="3" key="1">
    <citation type="submission" date="2021-01" db="UniProtKB">
        <authorList>
            <consortium name="EnsemblMetazoa"/>
        </authorList>
    </citation>
    <scope>IDENTIFICATION</scope>
</reference>
<dbReference type="GeneID" id="111247276"/>
<sequence>MEDTKYDGVLLDVLSSCGRPERFLDIVFGFLYRRTDFYRIIDSTQATKGFPPGYANKVAYQAFEKYQKRATSDTAKKDALELVAKPAPPVSAGIREEMVDIGGEQMTLQRCEDEIVVQADGVRSKKGMANFVAGNAPHDSSDSFNGAARDNYSWTQSHDDIDVRVKITKDHRKFAVSCPEGMKLKVTAYEKDVPVTLVEGDLSHKIKESEMVWTSSPGEFIHISLEKIGSKWWDSLLTNEVKISLNELEVTKPFDELDSEEQMKIRQLQQEHLDKLKGTRETKKQNIEEMLKKAWNAEGSPFKGTPYDPSMVNMNNGLETCDFRRLDEG</sequence>
<organism evidence="3 4">
    <name type="scientific">Varroa destructor</name>
    <name type="common">Honeybee mite</name>
    <dbReference type="NCBI Taxonomy" id="109461"/>
    <lineage>
        <taxon>Eukaryota</taxon>
        <taxon>Metazoa</taxon>
        <taxon>Ecdysozoa</taxon>
        <taxon>Arthropoda</taxon>
        <taxon>Chelicerata</taxon>
        <taxon>Arachnida</taxon>
        <taxon>Acari</taxon>
        <taxon>Parasitiformes</taxon>
        <taxon>Mesostigmata</taxon>
        <taxon>Gamasina</taxon>
        <taxon>Dermanyssoidea</taxon>
        <taxon>Varroidae</taxon>
        <taxon>Varroa</taxon>
    </lineage>
</organism>
<dbReference type="FunCoup" id="A0A7M7JKT2">
    <property type="interactions" value="946"/>
</dbReference>
<accession>A0A7M7JKT2</accession>
<dbReference type="InterPro" id="IPR025934">
    <property type="entry name" value="NudC_N_dom"/>
</dbReference>
<name>A0A7M7JKT2_VARDE</name>